<feature type="domain" description="Enoyl reductase (ER)" evidence="1">
    <location>
        <begin position="16"/>
        <end position="368"/>
    </location>
</feature>
<dbReference type="Proteomes" id="UP000293360">
    <property type="component" value="Unassembled WGS sequence"/>
</dbReference>
<dbReference type="OrthoDB" id="449487at2759"/>
<dbReference type="InterPro" id="IPR013149">
    <property type="entry name" value="ADH-like_C"/>
</dbReference>
<sequence length="392" mass="41389">MPHVLTLKKTEGKPGEVYYPLQLKEAPKPTPGPGQVLVRIHAAALNHRDHFVRQHLYPGISFDAPLLADGVGTVTALGPSCSARATDKLLHRRVLLTPCRGWASDPAGPEDPKKFAVVGSSRAYPAVGYAQDWIVVPEAEVEPCPDHLSDAEAAALPLVGLTAWRALVTKAGAPLIAGNEAENKRSFNVLVTGIGGGVALAALQFAVARGCNVWVTSSSADKIERAVALGARGGVSYRDSAEDGPWEKKLAALLPHERPYIDAVIDGAGGDIVARTVRLLRPGGIIASYGMTIAPRMDWQMGAVLQNIELRGSTMGSRAEFADMVAFVRDRRIAPVVSRVARGLDDLAGIEALFRDMRDGRQFGKLVVEISSSSSSSSDAAGAGLGATDAKL</sequence>
<dbReference type="PANTHER" id="PTHR45033">
    <property type="match status" value="1"/>
</dbReference>
<organism evidence="2 3">
    <name type="scientific">Monosporascus ibericus</name>
    <dbReference type="NCBI Taxonomy" id="155417"/>
    <lineage>
        <taxon>Eukaryota</taxon>
        <taxon>Fungi</taxon>
        <taxon>Dikarya</taxon>
        <taxon>Ascomycota</taxon>
        <taxon>Pezizomycotina</taxon>
        <taxon>Sordariomycetes</taxon>
        <taxon>Xylariomycetidae</taxon>
        <taxon>Xylariales</taxon>
        <taxon>Xylariales incertae sedis</taxon>
        <taxon>Monosporascus</taxon>
    </lineage>
</organism>
<dbReference type="InterPro" id="IPR020843">
    <property type="entry name" value="ER"/>
</dbReference>
<comment type="caution">
    <text evidence="2">The sequence shown here is derived from an EMBL/GenBank/DDBJ whole genome shotgun (WGS) entry which is preliminary data.</text>
</comment>
<dbReference type="SUPFAM" id="SSF51735">
    <property type="entry name" value="NAD(P)-binding Rossmann-fold domains"/>
    <property type="match status" value="1"/>
</dbReference>
<dbReference type="SMART" id="SM00829">
    <property type="entry name" value="PKS_ER"/>
    <property type="match status" value="1"/>
</dbReference>
<protein>
    <recommendedName>
        <fullName evidence="1">Enoyl reductase (ER) domain-containing protein</fullName>
    </recommendedName>
</protein>
<evidence type="ECO:0000313" key="2">
    <source>
        <dbReference type="EMBL" id="RYP04686.1"/>
    </source>
</evidence>
<dbReference type="GO" id="GO:0016491">
    <property type="term" value="F:oxidoreductase activity"/>
    <property type="evidence" value="ECO:0007669"/>
    <property type="project" value="InterPro"/>
</dbReference>
<reference evidence="2 3" key="1">
    <citation type="submission" date="2018-06" db="EMBL/GenBank/DDBJ databases">
        <title>Complete Genomes of Monosporascus.</title>
        <authorList>
            <person name="Robinson A.J."/>
            <person name="Natvig D.O."/>
        </authorList>
    </citation>
    <scope>NUCLEOTIDE SEQUENCE [LARGE SCALE GENOMIC DNA]</scope>
    <source>
        <strain evidence="2 3">CBS 110550</strain>
    </source>
</reference>
<dbReference type="InterPro" id="IPR013154">
    <property type="entry name" value="ADH-like_N"/>
</dbReference>
<dbReference type="InterPro" id="IPR011032">
    <property type="entry name" value="GroES-like_sf"/>
</dbReference>
<evidence type="ECO:0000313" key="3">
    <source>
        <dbReference type="Proteomes" id="UP000293360"/>
    </source>
</evidence>
<proteinExistence type="predicted"/>
<dbReference type="STRING" id="155417.A0A4Q4TD61"/>
<gene>
    <name evidence="2" type="ORF">DL764_004302</name>
</gene>
<accession>A0A4Q4TD61</accession>
<dbReference type="InterPro" id="IPR052711">
    <property type="entry name" value="Zinc_ADH-like"/>
</dbReference>
<keyword evidence="3" id="KW-1185">Reference proteome</keyword>
<evidence type="ECO:0000259" key="1">
    <source>
        <dbReference type="SMART" id="SM00829"/>
    </source>
</evidence>
<dbReference type="Pfam" id="PF08240">
    <property type="entry name" value="ADH_N"/>
    <property type="match status" value="1"/>
</dbReference>
<name>A0A4Q4TD61_9PEZI</name>
<dbReference type="EMBL" id="QJNU01000201">
    <property type="protein sequence ID" value="RYP04686.1"/>
    <property type="molecule type" value="Genomic_DNA"/>
</dbReference>
<dbReference type="Gene3D" id="3.40.50.720">
    <property type="entry name" value="NAD(P)-binding Rossmann-like Domain"/>
    <property type="match status" value="1"/>
</dbReference>
<dbReference type="Gene3D" id="3.90.180.10">
    <property type="entry name" value="Medium-chain alcohol dehydrogenases, catalytic domain"/>
    <property type="match status" value="1"/>
</dbReference>
<dbReference type="AlphaFoldDB" id="A0A4Q4TD61"/>
<dbReference type="Pfam" id="PF00107">
    <property type="entry name" value="ADH_zinc_N"/>
    <property type="match status" value="1"/>
</dbReference>
<dbReference type="InterPro" id="IPR036291">
    <property type="entry name" value="NAD(P)-bd_dom_sf"/>
</dbReference>
<dbReference type="FunFam" id="3.40.50.720:FF:000481">
    <property type="entry name" value="Alcohol dehydrogenase, variant"/>
    <property type="match status" value="1"/>
</dbReference>
<dbReference type="PANTHER" id="PTHR45033:SF3">
    <property type="entry name" value="DEHYDROGENASE, PUTATIVE (AFU_ORTHOLOGUE AFUA_2G13270)-RELATED"/>
    <property type="match status" value="1"/>
</dbReference>
<dbReference type="SUPFAM" id="SSF50129">
    <property type="entry name" value="GroES-like"/>
    <property type="match status" value="1"/>
</dbReference>